<comment type="cofactor">
    <cofactor evidence="8">
        <name>dipyrromethane</name>
        <dbReference type="ChEBI" id="CHEBI:60342"/>
    </cofactor>
    <text evidence="8">Binds 1 dipyrromethane group covalently.</text>
</comment>
<dbReference type="UniPathway" id="UPA00251">
    <property type="reaction ID" value="UER00319"/>
</dbReference>
<dbReference type="Pfam" id="PF01379">
    <property type="entry name" value="Porphobil_deam"/>
    <property type="match status" value="1"/>
</dbReference>
<dbReference type="OrthoDB" id="9810298at2"/>
<organism evidence="11 12">
    <name type="scientific">Sphingomonas parva</name>
    <dbReference type="NCBI Taxonomy" id="2555898"/>
    <lineage>
        <taxon>Bacteria</taxon>
        <taxon>Pseudomonadati</taxon>
        <taxon>Pseudomonadota</taxon>
        <taxon>Alphaproteobacteria</taxon>
        <taxon>Sphingomonadales</taxon>
        <taxon>Sphingomonadaceae</taxon>
        <taxon>Sphingomonas</taxon>
    </lineage>
</organism>
<dbReference type="EC" id="2.5.1.61" evidence="8"/>
<accession>A0A4Y8ZU31</accession>
<dbReference type="InterPro" id="IPR022417">
    <property type="entry name" value="Porphobilin_deaminase_N"/>
</dbReference>
<dbReference type="PIRSF" id="PIRSF001438">
    <property type="entry name" value="4pyrrol_synth_OHMeBilane_synth"/>
    <property type="match status" value="1"/>
</dbReference>
<evidence type="ECO:0000256" key="2">
    <source>
        <dbReference type="ARBA" id="ARBA00004735"/>
    </source>
</evidence>
<dbReference type="SUPFAM" id="SSF53850">
    <property type="entry name" value="Periplasmic binding protein-like II"/>
    <property type="match status" value="1"/>
</dbReference>
<evidence type="ECO:0000313" key="11">
    <source>
        <dbReference type="EMBL" id="TFI59511.1"/>
    </source>
</evidence>
<dbReference type="PANTHER" id="PTHR11557:SF0">
    <property type="entry name" value="PORPHOBILINOGEN DEAMINASE"/>
    <property type="match status" value="1"/>
</dbReference>
<feature type="domain" description="Porphobilinogen deaminase C-terminal" evidence="10">
    <location>
        <begin position="222"/>
        <end position="271"/>
    </location>
</feature>
<evidence type="ECO:0000259" key="9">
    <source>
        <dbReference type="Pfam" id="PF01379"/>
    </source>
</evidence>
<keyword evidence="12" id="KW-1185">Reference proteome</keyword>
<comment type="catalytic activity">
    <reaction evidence="7 8">
        <text>4 porphobilinogen + H2O = hydroxymethylbilane + 4 NH4(+)</text>
        <dbReference type="Rhea" id="RHEA:13185"/>
        <dbReference type="ChEBI" id="CHEBI:15377"/>
        <dbReference type="ChEBI" id="CHEBI:28938"/>
        <dbReference type="ChEBI" id="CHEBI:57845"/>
        <dbReference type="ChEBI" id="CHEBI:58126"/>
        <dbReference type="EC" id="2.5.1.61"/>
    </reaction>
</comment>
<comment type="function">
    <text evidence="1 8">Tetrapolymerization of the monopyrrole PBG into the hydroxymethylbilane pre-uroporphyrinogen in several discrete steps.</text>
</comment>
<dbReference type="Proteomes" id="UP000298213">
    <property type="component" value="Unassembled WGS sequence"/>
</dbReference>
<dbReference type="AlphaFoldDB" id="A0A4Y8ZU31"/>
<dbReference type="SUPFAM" id="SSF54782">
    <property type="entry name" value="Porphobilinogen deaminase (hydroxymethylbilane synthase), C-terminal domain"/>
    <property type="match status" value="1"/>
</dbReference>
<dbReference type="InterPro" id="IPR000860">
    <property type="entry name" value="HemC"/>
</dbReference>
<reference evidence="11 12" key="1">
    <citation type="submission" date="2019-03" db="EMBL/GenBank/DDBJ databases">
        <title>Genome sequence of Sphingomonas sp. 17J27-24.</title>
        <authorList>
            <person name="Kim M."/>
            <person name="Maeng S."/>
            <person name="Sathiyaraj S."/>
        </authorList>
    </citation>
    <scope>NUCLEOTIDE SEQUENCE [LARGE SCALE GENOMIC DNA]</scope>
    <source>
        <strain evidence="11 12">17J27-24</strain>
    </source>
</reference>
<dbReference type="PRINTS" id="PR00151">
    <property type="entry name" value="PORPHBDMNASE"/>
</dbReference>
<dbReference type="GO" id="GO:0004418">
    <property type="term" value="F:hydroxymethylbilane synthase activity"/>
    <property type="evidence" value="ECO:0007669"/>
    <property type="project" value="UniProtKB-UniRule"/>
</dbReference>
<sequence>MMGTLRIGTRGSPLALAQARMVATALRGTHGWGPEHIEIVPITTTGDIVRDRPLAEIGGKGLWTKELDACLGDGRTDISVHSMKDVETFRPAELEIAAMLPRASVSDRLIGAASLAALPAGARVGTSSPRRAAQILARRPDLVIVPFRGNVETRLRKLQQGEADATLLASAGLERLEHDEIGVVLDDFLPAPAQGAVGIEVRSSDRRMRALIAAIDHRPTHLCVRAERRLLEGLGGTCRSPIAALAQLDGDTIHLRGEILTPDGGEVERCDERFAADDLDTPLEIARCLLGKASPALRALFAG</sequence>
<dbReference type="Pfam" id="PF03900">
    <property type="entry name" value="Porphobil_deamC"/>
    <property type="match status" value="1"/>
</dbReference>
<dbReference type="GO" id="GO:0006782">
    <property type="term" value="P:protoporphyrinogen IX biosynthetic process"/>
    <property type="evidence" value="ECO:0007669"/>
    <property type="project" value="UniProtKB-UniRule"/>
</dbReference>
<dbReference type="EMBL" id="SPDV01000007">
    <property type="protein sequence ID" value="TFI59511.1"/>
    <property type="molecule type" value="Genomic_DNA"/>
</dbReference>
<dbReference type="GO" id="GO:0005737">
    <property type="term" value="C:cytoplasm"/>
    <property type="evidence" value="ECO:0007669"/>
    <property type="project" value="UniProtKB-UniRule"/>
</dbReference>
<keyword evidence="6 8" id="KW-0627">Porphyrin biosynthesis</keyword>
<proteinExistence type="inferred from homology"/>
<gene>
    <name evidence="8 11" type="primary">hemC</name>
    <name evidence="11" type="ORF">E2493_04790</name>
</gene>
<dbReference type="PANTHER" id="PTHR11557">
    <property type="entry name" value="PORPHOBILINOGEN DEAMINASE"/>
    <property type="match status" value="1"/>
</dbReference>
<comment type="subunit">
    <text evidence="4 8">Monomer.</text>
</comment>
<evidence type="ECO:0000256" key="6">
    <source>
        <dbReference type="ARBA" id="ARBA00023244"/>
    </source>
</evidence>
<comment type="miscellaneous">
    <text evidence="8">The porphobilinogen subunits are added to the dipyrromethane group.</text>
</comment>
<dbReference type="HAMAP" id="MF_00260">
    <property type="entry name" value="Porphobil_deam"/>
    <property type="match status" value="1"/>
</dbReference>
<comment type="similarity">
    <text evidence="3 8">Belongs to the HMBS family.</text>
</comment>
<evidence type="ECO:0000256" key="4">
    <source>
        <dbReference type="ARBA" id="ARBA00011245"/>
    </source>
</evidence>
<feature type="modified residue" description="S-(dipyrrolylmethanemethyl)cysteine" evidence="8">
    <location>
        <position position="238"/>
    </location>
</feature>
<protein>
    <recommendedName>
        <fullName evidence="8">Porphobilinogen deaminase</fullName>
        <shortName evidence="8">PBG</shortName>
        <ecNumber evidence="8">2.5.1.61</ecNumber>
    </recommendedName>
    <alternativeName>
        <fullName evidence="8">Hydroxymethylbilane synthase</fullName>
        <shortName evidence="8">HMBS</shortName>
    </alternativeName>
    <alternativeName>
        <fullName evidence="8">Pre-uroporphyrinogen synthase</fullName>
    </alternativeName>
</protein>
<dbReference type="NCBIfam" id="TIGR00212">
    <property type="entry name" value="hemC"/>
    <property type="match status" value="1"/>
</dbReference>
<dbReference type="Gene3D" id="3.30.160.40">
    <property type="entry name" value="Porphobilinogen deaminase, C-terminal domain"/>
    <property type="match status" value="1"/>
</dbReference>
<evidence type="ECO:0000256" key="8">
    <source>
        <dbReference type="HAMAP-Rule" id="MF_00260"/>
    </source>
</evidence>
<dbReference type="Gene3D" id="3.40.190.10">
    <property type="entry name" value="Periplasmic binding protein-like II"/>
    <property type="match status" value="2"/>
</dbReference>
<feature type="domain" description="Porphobilinogen deaminase N-terminal" evidence="9">
    <location>
        <begin position="5"/>
        <end position="209"/>
    </location>
</feature>
<evidence type="ECO:0000256" key="3">
    <source>
        <dbReference type="ARBA" id="ARBA00005638"/>
    </source>
</evidence>
<evidence type="ECO:0000313" key="12">
    <source>
        <dbReference type="Proteomes" id="UP000298213"/>
    </source>
</evidence>
<evidence type="ECO:0000259" key="10">
    <source>
        <dbReference type="Pfam" id="PF03900"/>
    </source>
</evidence>
<comment type="caution">
    <text evidence="11">The sequence shown here is derived from an EMBL/GenBank/DDBJ whole genome shotgun (WGS) entry which is preliminary data.</text>
</comment>
<comment type="pathway">
    <text evidence="2">Porphyrin-containing compound metabolism; protoporphyrin-IX biosynthesis; coproporphyrinogen-III from 5-aminolevulinate: step 2/4.</text>
</comment>
<evidence type="ECO:0000256" key="5">
    <source>
        <dbReference type="ARBA" id="ARBA00022679"/>
    </source>
</evidence>
<dbReference type="InterPro" id="IPR022418">
    <property type="entry name" value="Porphobilinogen_deaminase_C"/>
</dbReference>
<dbReference type="FunFam" id="3.40.190.10:FF:000005">
    <property type="entry name" value="Porphobilinogen deaminase"/>
    <property type="match status" value="1"/>
</dbReference>
<evidence type="ECO:0000256" key="7">
    <source>
        <dbReference type="ARBA" id="ARBA00048169"/>
    </source>
</evidence>
<keyword evidence="5 8" id="KW-0808">Transferase</keyword>
<name>A0A4Y8ZU31_9SPHN</name>
<dbReference type="InterPro" id="IPR036803">
    <property type="entry name" value="Porphobilinogen_deaminase_C_sf"/>
</dbReference>
<evidence type="ECO:0000256" key="1">
    <source>
        <dbReference type="ARBA" id="ARBA00002869"/>
    </source>
</evidence>
<dbReference type="RefSeq" id="WP_135084255.1">
    <property type="nucleotide sequence ID" value="NZ_SPDV01000007.1"/>
</dbReference>